<accession>A0A9Q1KM38</accession>
<evidence type="ECO:0000313" key="3">
    <source>
        <dbReference type="Proteomes" id="UP001153076"/>
    </source>
</evidence>
<dbReference type="Proteomes" id="UP001153076">
    <property type="component" value="Unassembled WGS sequence"/>
</dbReference>
<organism evidence="2 3">
    <name type="scientific">Carnegiea gigantea</name>
    <dbReference type="NCBI Taxonomy" id="171969"/>
    <lineage>
        <taxon>Eukaryota</taxon>
        <taxon>Viridiplantae</taxon>
        <taxon>Streptophyta</taxon>
        <taxon>Embryophyta</taxon>
        <taxon>Tracheophyta</taxon>
        <taxon>Spermatophyta</taxon>
        <taxon>Magnoliopsida</taxon>
        <taxon>eudicotyledons</taxon>
        <taxon>Gunneridae</taxon>
        <taxon>Pentapetalae</taxon>
        <taxon>Caryophyllales</taxon>
        <taxon>Cactineae</taxon>
        <taxon>Cactaceae</taxon>
        <taxon>Cactoideae</taxon>
        <taxon>Echinocereeae</taxon>
        <taxon>Carnegiea</taxon>
    </lineage>
</organism>
<evidence type="ECO:0000256" key="1">
    <source>
        <dbReference type="SAM" id="MobiDB-lite"/>
    </source>
</evidence>
<dbReference type="EMBL" id="JAKOGI010000061">
    <property type="protein sequence ID" value="KAJ8446059.1"/>
    <property type="molecule type" value="Genomic_DNA"/>
</dbReference>
<sequence>MELREQTINTKQYHTTQTTYSIKQSKPISGDGGHGDGGGHDGGRGGEDWGAWLRGAHESQIRQLRQQQRRQPPPSYGVGEHAMGLSLPGASHATHPPQTKFNQVKHRHQLQQQQPLQGAQGACGASSPFQDLPHGGHGARGGRGGDDGETWDQF</sequence>
<feature type="compositionally biased region" description="Polar residues" evidence="1">
    <location>
        <begin position="1"/>
        <end position="27"/>
    </location>
</feature>
<gene>
    <name evidence="2" type="ORF">Cgig2_017561</name>
</gene>
<comment type="caution">
    <text evidence="2">The sequence shown here is derived from an EMBL/GenBank/DDBJ whole genome shotgun (WGS) entry which is preliminary data.</text>
</comment>
<name>A0A9Q1KM38_9CARY</name>
<reference evidence="2" key="1">
    <citation type="submission" date="2022-04" db="EMBL/GenBank/DDBJ databases">
        <title>Carnegiea gigantea Genome sequencing and assembly v2.</title>
        <authorList>
            <person name="Copetti D."/>
            <person name="Sanderson M.J."/>
            <person name="Burquez A."/>
            <person name="Wojciechowski M.F."/>
        </authorList>
    </citation>
    <scope>NUCLEOTIDE SEQUENCE</scope>
    <source>
        <strain evidence="2">SGP5-SGP5p</strain>
        <tissue evidence="2">Aerial part</tissue>
    </source>
</reference>
<protein>
    <submittedName>
        <fullName evidence="2">Uncharacterized protein</fullName>
    </submittedName>
</protein>
<feature type="region of interest" description="Disordered" evidence="1">
    <location>
        <begin position="1"/>
        <end position="154"/>
    </location>
</feature>
<evidence type="ECO:0000313" key="2">
    <source>
        <dbReference type="EMBL" id="KAJ8446059.1"/>
    </source>
</evidence>
<feature type="compositionally biased region" description="Low complexity" evidence="1">
    <location>
        <begin position="61"/>
        <end position="70"/>
    </location>
</feature>
<dbReference type="AlphaFoldDB" id="A0A9Q1KM38"/>
<feature type="compositionally biased region" description="Low complexity" evidence="1">
    <location>
        <begin position="110"/>
        <end position="122"/>
    </location>
</feature>
<feature type="compositionally biased region" description="Basic and acidic residues" evidence="1">
    <location>
        <begin position="33"/>
        <end position="47"/>
    </location>
</feature>
<proteinExistence type="predicted"/>
<keyword evidence="3" id="KW-1185">Reference proteome</keyword>